<dbReference type="EMBL" id="ML978956">
    <property type="protein sequence ID" value="KAF1934403.1"/>
    <property type="molecule type" value="Genomic_DNA"/>
</dbReference>
<dbReference type="InterPro" id="IPR013154">
    <property type="entry name" value="ADH-like_N"/>
</dbReference>
<dbReference type="Gene3D" id="3.90.180.10">
    <property type="entry name" value="Medium-chain alcohol dehydrogenases, catalytic domain"/>
    <property type="match status" value="1"/>
</dbReference>
<organism evidence="5 6">
    <name type="scientific">Didymella exigua CBS 183.55</name>
    <dbReference type="NCBI Taxonomy" id="1150837"/>
    <lineage>
        <taxon>Eukaryota</taxon>
        <taxon>Fungi</taxon>
        <taxon>Dikarya</taxon>
        <taxon>Ascomycota</taxon>
        <taxon>Pezizomycotina</taxon>
        <taxon>Dothideomycetes</taxon>
        <taxon>Pleosporomycetidae</taxon>
        <taxon>Pleosporales</taxon>
        <taxon>Pleosporineae</taxon>
        <taxon>Didymellaceae</taxon>
        <taxon>Didymella</taxon>
    </lineage>
</organism>
<dbReference type="GO" id="GO:0016651">
    <property type="term" value="F:oxidoreductase activity, acting on NAD(P)H"/>
    <property type="evidence" value="ECO:0007669"/>
    <property type="project" value="InterPro"/>
</dbReference>
<proteinExistence type="inferred from homology"/>
<name>A0A6A5S387_9PLEO</name>
<dbReference type="InterPro" id="IPR011032">
    <property type="entry name" value="GroES-like_sf"/>
</dbReference>
<dbReference type="InterPro" id="IPR020843">
    <property type="entry name" value="ER"/>
</dbReference>
<protein>
    <submittedName>
        <fullName evidence="5">GroES-like protein</fullName>
    </submittedName>
</protein>
<dbReference type="SUPFAM" id="SSF51735">
    <property type="entry name" value="NAD(P)-binding Rossmann-fold domains"/>
    <property type="match status" value="1"/>
</dbReference>
<evidence type="ECO:0000313" key="5">
    <source>
        <dbReference type="EMBL" id="KAF1934403.1"/>
    </source>
</evidence>
<dbReference type="InterPro" id="IPR013149">
    <property type="entry name" value="ADH-like_C"/>
</dbReference>
<keyword evidence="6" id="KW-1185">Reference proteome</keyword>
<evidence type="ECO:0000259" key="4">
    <source>
        <dbReference type="SMART" id="SM00829"/>
    </source>
</evidence>
<reference evidence="5" key="1">
    <citation type="journal article" date="2020" name="Stud. Mycol.">
        <title>101 Dothideomycetes genomes: a test case for predicting lifestyles and emergence of pathogens.</title>
        <authorList>
            <person name="Haridas S."/>
            <person name="Albert R."/>
            <person name="Binder M."/>
            <person name="Bloem J."/>
            <person name="Labutti K."/>
            <person name="Salamov A."/>
            <person name="Andreopoulos B."/>
            <person name="Baker S."/>
            <person name="Barry K."/>
            <person name="Bills G."/>
            <person name="Bluhm B."/>
            <person name="Cannon C."/>
            <person name="Castanera R."/>
            <person name="Culley D."/>
            <person name="Daum C."/>
            <person name="Ezra D."/>
            <person name="Gonzalez J."/>
            <person name="Henrissat B."/>
            <person name="Kuo A."/>
            <person name="Liang C."/>
            <person name="Lipzen A."/>
            <person name="Lutzoni F."/>
            <person name="Magnuson J."/>
            <person name="Mondo S."/>
            <person name="Nolan M."/>
            <person name="Ohm R."/>
            <person name="Pangilinan J."/>
            <person name="Park H.-J."/>
            <person name="Ramirez L."/>
            <person name="Alfaro M."/>
            <person name="Sun H."/>
            <person name="Tritt A."/>
            <person name="Yoshinaga Y."/>
            <person name="Zwiers L.-H."/>
            <person name="Turgeon B."/>
            <person name="Goodwin S."/>
            <person name="Spatafora J."/>
            <person name="Crous P."/>
            <person name="Grigoriev I."/>
        </authorList>
    </citation>
    <scope>NUCLEOTIDE SEQUENCE</scope>
    <source>
        <strain evidence="5">CBS 183.55</strain>
    </source>
</reference>
<evidence type="ECO:0000313" key="6">
    <source>
        <dbReference type="Proteomes" id="UP000800082"/>
    </source>
</evidence>
<evidence type="ECO:0000256" key="1">
    <source>
        <dbReference type="ARBA" id="ARBA00008072"/>
    </source>
</evidence>
<dbReference type="Gene3D" id="3.40.50.720">
    <property type="entry name" value="NAD(P)-binding Rossmann-like Domain"/>
    <property type="match status" value="1"/>
</dbReference>
<dbReference type="PANTHER" id="PTHR45348:SF2">
    <property type="entry name" value="ZINC-TYPE ALCOHOL DEHYDROGENASE-LIKE PROTEIN C2E1P3.01"/>
    <property type="match status" value="1"/>
</dbReference>
<dbReference type="SMART" id="SM00829">
    <property type="entry name" value="PKS_ER"/>
    <property type="match status" value="1"/>
</dbReference>
<dbReference type="CDD" id="cd08249">
    <property type="entry name" value="enoyl_reductase_like"/>
    <property type="match status" value="1"/>
</dbReference>
<dbReference type="SUPFAM" id="SSF50129">
    <property type="entry name" value="GroES-like"/>
    <property type="match status" value="1"/>
</dbReference>
<comment type="similarity">
    <text evidence="1">Belongs to the zinc-containing alcohol dehydrogenase family.</text>
</comment>
<evidence type="ECO:0000256" key="3">
    <source>
        <dbReference type="ARBA" id="ARBA00023002"/>
    </source>
</evidence>
<comment type="subunit">
    <text evidence="2">Monomer.</text>
</comment>
<sequence>MHIPSQHRAAYIHTKGEAPKIAKRTLGEVKPGEIAIKIAATAINPVDWKIRDYGLFLVPNWQYPAILGSDGSGTVAAIGKDVSGFNFGDRVFFQSGYGDDDVSTFQEYIKIPAEIVAKTPKNISDEEAAGIVLATMAAATAYYDTTGQGLKAPWVEGGSTAGKGKTIVILGGSSSVGQYAIQLARLSGFERIITNASAVHHDHLQSLGAHVVLDRNASGLKDFHKALEGSTLEFVFDTIASKETQTLGVEILQATSTKGSRVVIVGPVNDEAKNLGESKEPHVAVQQIMGIALKPKLRSIIKGLTDSLGGQDGWVSNGEFKPNRVEVITGGLEKLQEGMEKNKHGVSGVKIVIQY</sequence>
<keyword evidence="3" id="KW-0560">Oxidoreductase</keyword>
<dbReference type="PANTHER" id="PTHR45348">
    <property type="entry name" value="HYPOTHETICAL OXIDOREDUCTASE (EUROFUNG)"/>
    <property type="match status" value="1"/>
</dbReference>
<gene>
    <name evidence="5" type="ORF">M421DRAFT_51144</name>
</gene>
<evidence type="ECO:0000256" key="2">
    <source>
        <dbReference type="ARBA" id="ARBA00011245"/>
    </source>
</evidence>
<dbReference type="InterPro" id="IPR036291">
    <property type="entry name" value="NAD(P)-bd_dom_sf"/>
</dbReference>
<dbReference type="Pfam" id="PF00107">
    <property type="entry name" value="ADH_zinc_N"/>
    <property type="match status" value="1"/>
</dbReference>
<accession>A0A6A5S387</accession>
<dbReference type="Pfam" id="PF08240">
    <property type="entry name" value="ADH_N"/>
    <property type="match status" value="1"/>
</dbReference>
<dbReference type="RefSeq" id="XP_033454651.1">
    <property type="nucleotide sequence ID" value="XM_033594901.1"/>
</dbReference>
<feature type="domain" description="Enoyl reductase (ER)" evidence="4">
    <location>
        <begin position="16"/>
        <end position="275"/>
    </location>
</feature>
<dbReference type="GeneID" id="54352569"/>
<dbReference type="InterPro" id="IPR047122">
    <property type="entry name" value="Trans-enoyl_RdTase-like"/>
</dbReference>
<dbReference type="Proteomes" id="UP000800082">
    <property type="component" value="Unassembled WGS sequence"/>
</dbReference>
<dbReference type="OrthoDB" id="9992527at2759"/>
<dbReference type="AlphaFoldDB" id="A0A6A5S387"/>